<dbReference type="EMBL" id="JBGBPQ010000033">
    <property type="protein sequence ID" value="KAL1495305.1"/>
    <property type="molecule type" value="Genomic_DNA"/>
</dbReference>
<dbReference type="AlphaFoldDB" id="A0AB34ICS8"/>
<dbReference type="PROSITE" id="PS50280">
    <property type="entry name" value="SET"/>
    <property type="match status" value="1"/>
</dbReference>
<protein>
    <recommendedName>
        <fullName evidence="5">SET domain-containing protein</fullName>
    </recommendedName>
</protein>
<evidence type="ECO:0000256" key="2">
    <source>
        <dbReference type="ARBA" id="ARBA00022679"/>
    </source>
</evidence>
<accession>A0AB34ICS8</accession>
<keyword evidence="7" id="KW-1185">Reference proteome</keyword>
<sequence>MAHEALVEPLDFAETGRGLGCVRDVAEGEELLVVPLSDCWWAPDSSAAAEIAPLLSQGIALSDMDVCAAGGAAEGRRLDAVGALEVKEEWEALQAKLRDAGEEGGGASFLAAHSIDWDGYLWAYATLKSRQVEACVRGEAAKLLAPHFDLFNHSDALVPDSSHFYDDERAALVCRATHPHAKGEQAFISYGTARNGSLLLVLRSNRFDYVEVLLTSECDAPRLPLYMMAAPDVPPMHELAQFEFVTLPTDEEVAEGKTAPFVTRHRLMLARPVPSSLVARVRLDRMSDEELQLQQRRAAKAGVPLWEAARGEAPLDPLHEVITLGALRSVVEAKLRGYPTTVSADEEMLERLEHEERPPTQGSLTDAQSTEPSVTSSRRKQLALLLTAQSVLKQQMSRVLWFFERVHACSLGSEEVTLALHAQACTTFLMLLSGLGTHPRACLSAYVPAASPFPDSPQEEGEALSRLPPLSPSLLSADATAELPYLSLYTSKMAYWGAYLLSQWGAAKALSVEECSTMQQEAVSIRRQNAWSVSTAAALDEMCRHSPLVEMGAGGLWASLLAARGADIEAFDTLHWQEEFADGSVAQVEAHTGRTLVLMWPDYAGRGSYGVRCLQKYHGDRLILVGEWRDANLGAFSAGMAETGQSFSAELQQLAPEALTSRSASQPLGYRPGHRRGGVLCGSISAVSQVT</sequence>
<dbReference type="InterPro" id="IPR046341">
    <property type="entry name" value="SET_dom_sf"/>
</dbReference>
<evidence type="ECO:0000256" key="4">
    <source>
        <dbReference type="SAM" id="MobiDB-lite"/>
    </source>
</evidence>
<evidence type="ECO:0000256" key="1">
    <source>
        <dbReference type="ARBA" id="ARBA00022603"/>
    </source>
</evidence>
<dbReference type="GO" id="GO:0032259">
    <property type="term" value="P:methylation"/>
    <property type="evidence" value="ECO:0007669"/>
    <property type="project" value="UniProtKB-KW"/>
</dbReference>
<dbReference type="InterPro" id="IPR036464">
    <property type="entry name" value="Rubisco_LSMT_subst-bd_sf"/>
</dbReference>
<keyword evidence="3" id="KW-0949">S-adenosyl-L-methionine</keyword>
<dbReference type="Pfam" id="PF09273">
    <property type="entry name" value="Rubis-subs-bind"/>
    <property type="match status" value="1"/>
</dbReference>
<gene>
    <name evidence="6" type="ORF">AB1Y20_017164</name>
</gene>
<dbReference type="PANTHER" id="PTHR13271">
    <property type="entry name" value="UNCHARACTERIZED PUTATIVE METHYLTRANSFERASE"/>
    <property type="match status" value="1"/>
</dbReference>
<comment type="caution">
    <text evidence="6">The sequence shown here is derived from an EMBL/GenBank/DDBJ whole genome shotgun (WGS) entry which is preliminary data.</text>
</comment>
<feature type="compositionally biased region" description="Polar residues" evidence="4">
    <location>
        <begin position="360"/>
        <end position="376"/>
    </location>
</feature>
<evidence type="ECO:0000313" key="7">
    <source>
        <dbReference type="Proteomes" id="UP001515480"/>
    </source>
</evidence>
<dbReference type="SUPFAM" id="SSF82199">
    <property type="entry name" value="SET domain"/>
    <property type="match status" value="1"/>
</dbReference>
<dbReference type="InterPro" id="IPR015353">
    <property type="entry name" value="Rubisco_LSMT_subst-bd"/>
</dbReference>
<feature type="domain" description="SET" evidence="5">
    <location>
        <begin position="8"/>
        <end position="191"/>
    </location>
</feature>
<keyword evidence="1" id="KW-0489">Methyltransferase</keyword>
<dbReference type="InterPro" id="IPR001214">
    <property type="entry name" value="SET_dom"/>
</dbReference>
<keyword evidence="2" id="KW-0808">Transferase</keyword>
<organism evidence="6 7">
    <name type="scientific">Prymnesium parvum</name>
    <name type="common">Toxic golden alga</name>
    <dbReference type="NCBI Taxonomy" id="97485"/>
    <lineage>
        <taxon>Eukaryota</taxon>
        <taxon>Haptista</taxon>
        <taxon>Haptophyta</taxon>
        <taxon>Prymnesiophyceae</taxon>
        <taxon>Prymnesiales</taxon>
        <taxon>Prymnesiaceae</taxon>
        <taxon>Prymnesium</taxon>
    </lineage>
</organism>
<evidence type="ECO:0000256" key="3">
    <source>
        <dbReference type="ARBA" id="ARBA00022691"/>
    </source>
</evidence>
<dbReference type="GO" id="GO:0016279">
    <property type="term" value="F:protein-lysine N-methyltransferase activity"/>
    <property type="evidence" value="ECO:0007669"/>
    <property type="project" value="TreeGrafter"/>
</dbReference>
<name>A0AB34ICS8_PRYPA</name>
<reference evidence="6 7" key="1">
    <citation type="journal article" date="2024" name="Science">
        <title>Giant polyketide synthase enzymes in the biosynthesis of giant marine polyether toxins.</title>
        <authorList>
            <person name="Fallon T.R."/>
            <person name="Shende V.V."/>
            <person name="Wierzbicki I.H."/>
            <person name="Pendleton A.L."/>
            <person name="Watervoot N.F."/>
            <person name="Auber R.P."/>
            <person name="Gonzalez D.J."/>
            <person name="Wisecaver J.H."/>
            <person name="Moore B.S."/>
        </authorList>
    </citation>
    <scope>NUCLEOTIDE SEQUENCE [LARGE SCALE GENOMIC DNA]</scope>
    <source>
        <strain evidence="6 7">12B1</strain>
    </source>
</reference>
<dbReference type="CDD" id="cd10527">
    <property type="entry name" value="SET_LSMT"/>
    <property type="match status" value="1"/>
</dbReference>
<dbReference type="SUPFAM" id="SSF81822">
    <property type="entry name" value="RuBisCo LSMT C-terminal, substrate-binding domain"/>
    <property type="match status" value="1"/>
</dbReference>
<evidence type="ECO:0000259" key="5">
    <source>
        <dbReference type="PROSITE" id="PS50280"/>
    </source>
</evidence>
<dbReference type="Proteomes" id="UP001515480">
    <property type="component" value="Unassembled WGS sequence"/>
</dbReference>
<dbReference type="InterPro" id="IPR050600">
    <property type="entry name" value="SETD3_SETD6_MTase"/>
</dbReference>
<dbReference type="Gene3D" id="3.90.1410.10">
    <property type="entry name" value="set domain protein methyltransferase, domain 1"/>
    <property type="match status" value="1"/>
</dbReference>
<proteinExistence type="predicted"/>
<feature type="region of interest" description="Disordered" evidence="4">
    <location>
        <begin position="352"/>
        <end position="376"/>
    </location>
</feature>
<dbReference type="Gene3D" id="3.90.1420.10">
    <property type="entry name" value="Rubisco LSMT, substrate-binding domain"/>
    <property type="match status" value="1"/>
</dbReference>
<evidence type="ECO:0000313" key="6">
    <source>
        <dbReference type="EMBL" id="KAL1495305.1"/>
    </source>
</evidence>